<dbReference type="Proteomes" id="UP001597114">
    <property type="component" value="Unassembled WGS sequence"/>
</dbReference>
<evidence type="ECO:0000313" key="1">
    <source>
        <dbReference type="EMBL" id="MFD1521009.1"/>
    </source>
</evidence>
<proteinExistence type="predicted"/>
<dbReference type="NCBIfam" id="TIGR02569">
    <property type="entry name" value="TIGR02569_actnb"/>
    <property type="match status" value="1"/>
</dbReference>
<name>A0ABW4F3Z6_9PSEU</name>
<organism evidence="1 2">
    <name type="scientific">Pseudonocardia yunnanensis</name>
    <dbReference type="NCBI Taxonomy" id="58107"/>
    <lineage>
        <taxon>Bacteria</taxon>
        <taxon>Bacillati</taxon>
        <taxon>Actinomycetota</taxon>
        <taxon>Actinomycetes</taxon>
        <taxon>Pseudonocardiales</taxon>
        <taxon>Pseudonocardiaceae</taxon>
        <taxon>Pseudonocardia</taxon>
    </lineage>
</organism>
<dbReference type="EMBL" id="JBHUCO010000031">
    <property type="protein sequence ID" value="MFD1521009.1"/>
    <property type="molecule type" value="Genomic_DNA"/>
</dbReference>
<sequence length="276" mass="29934">MTGVPVLPQTAMAGTVLPQHVRTAFGVGNEEPRPVVWAGRRAWHCGDVLVRPVPDNAVAAWSARVLDGLEVERLRLARPIRSSDGRWVVAGWAACRFVSGTIEPRHDAVLEVAGRLHAATASLPRPALLDGRDDLLTRSAAAAFGERRLVLDPTTGGELFTGLAPYRSPIRSEPQIVHPELFGSVLFDDDGTPALIELTPCWRPKAWAAAVVVVDALAWGGADDGILQRWADQPEWPQMLLRALLHRLALHAQHPEASVRTLAGLERVARLVAPLL</sequence>
<reference evidence="2" key="1">
    <citation type="journal article" date="2019" name="Int. J. Syst. Evol. Microbiol.">
        <title>The Global Catalogue of Microorganisms (GCM) 10K type strain sequencing project: providing services to taxonomists for standard genome sequencing and annotation.</title>
        <authorList>
            <consortium name="The Broad Institute Genomics Platform"/>
            <consortium name="The Broad Institute Genome Sequencing Center for Infectious Disease"/>
            <person name="Wu L."/>
            <person name="Ma J."/>
        </authorList>
    </citation>
    <scope>NUCLEOTIDE SEQUENCE [LARGE SCALE GENOMIC DNA]</scope>
    <source>
        <strain evidence="2">CCM 7043</strain>
    </source>
</reference>
<dbReference type="InterPro" id="IPR013402">
    <property type="entry name" value="CHP02569"/>
</dbReference>
<evidence type="ECO:0000313" key="2">
    <source>
        <dbReference type="Proteomes" id="UP001597114"/>
    </source>
</evidence>
<accession>A0ABW4F3Z6</accession>
<gene>
    <name evidence="1" type="ORF">ACFSJD_26165</name>
</gene>
<protein>
    <submittedName>
        <fullName evidence="1">TIGR02569 family protein</fullName>
    </submittedName>
</protein>
<comment type="caution">
    <text evidence="1">The sequence shown here is derived from an EMBL/GenBank/DDBJ whole genome shotgun (WGS) entry which is preliminary data.</text>
</comment>
<keyword evidence="2" id="KW-1185">Reference proteome</keyword>
<dbReference type="RefSeq" id="WP_344721688.1">
    <property type="nucleotide sequence ID" value="NZ_BAAAUS010000008.1"/>
</dbReference>